<keyword evidence="7" id="KW-0406">Ion transport</keyword>
<sequence length="790" mass="84361">MDSLSNGLLFLALALPFLAAVVSPTAIILFGRFGALVLALFPASALAILFQQSAQVQARQSILFGIDWIPAFGVRLGFRLDGLSFGFAFLILAIGLLVVVYSIGYMPKGSRRGRFLAFIFLFMGSMLGVVLSDDLITLFIFWELTSITSFLLIGFDHEREAARRGAIQALVVTGGGGLALLAGLLLIREGVGVTSMTQLLDSPEILRSSAIYAPALLLVLAGAFTKSAQMPFHVWLPNAMEAPTPVSAYLHSATMVKAGIYLLMRMFPVLGGTALWETILPLFGGVTLLVGAFLAIRQSDIKLMLAYTTIASLGLLVMLIGIGTEIAIEAAVLYLFAHSLAKACLFMVAGSIDHGAGTRDIRALGGLSRKMPVTFAAAILGAAAMGGLPPLFGFLAKEEVYAATATADVTGVLTTIAAVGGNALMFAVALMVALKPFLGPLPTGLRRAHETNWMIWIGPLLLGVVGLLAAIFSQTTHQFISNPMSPPDPSGALAVDIALGFHLGPALILSLVTVALGVGLYLRAARMRAGVASVLASIGWGPDKGFDQAMRTLVTFSFHLTNRLQPGRLDVYMRVVFGTIVATLWITMVWTGTLPAMPAFPRLFFYEWAVIGIVVLGVLIVVLASSRLTAIVSLGIQGLAVALLFMLLGAPDLSFTQFMVEILSVAILALVMTRLRLMPADRRPWRKILPEAFLAVAGGVGFALFLLAITQRAFDPSVSDFFARYSYTIAHGRNIVNVILVDFRGVDTMGEIAVVLTTAAAILALVRIRAAKPDVRHSRKRRRRSGELHP</sequence>
<feature type="transmembrane region" description="Helical" evidence="10">
    <location>
        <begin position="603"/>
        <end position="623"/>
    </location>
</feature>
<dbReference type="InterPro" id="IPR046806">
    <property type="entry name" value="MrpA_C/MbhE"/>
</dbReference>
<evidence type="ECO:0000256" key="2">
    <source>
        <dbReference type="ARBA" id="ARBA00022448"/>
    </source>
</evidence>
<dbReference type="EMBL" id="JACIEK010000007">
    <property type="protein sequence ID" value="MBB3998984.1"/>
    <property type="molecule type" value="Genomic_DNA"/>
</dbReference>
<protein>
    <submittedName>
        <fullName evidence="15">Multicomponent Na+:H+ antiporter subunit A</fullName>
    </submittedName>
</protein>
<feature type="transmembrane region" description="Helical" evidence="10">
    <location>
        <begin position="492"/>
        <end position="522"/>
    </location>
</feature>
<dbReference type="InterPro" id="IPR050616">
    <property type="entry name" value="CPA3_Na-H_Antiporter_A"/>
</dbReference>
<dbReference type="Pfam" id="PF00361">
    <property type="entry name" value="Proton_antipo_M"/>
    <property type="match status" value="1"/>
</dbReference>
<evidence type="ECO:0000256" key="5">
    <source>
        <dbReference type="ARBA" id="ARBA00022692"/>
    </source>
</evidence>
<keyword evidence="16" id="KW-1185">Reference proteome</keyword>
<dbReference type="Proteomes" id="UP000542776">
    <property type="component" value="Unassembled WGS sequence"/>
</dbReference>
<dbReference type="Pfam" id="PF13244">
    <property type="entry name" value="MbhD"/>
    <property type="match status" value="1"/>
</dbReference>
<evidence type="ECO:0000256" key="8">
    <source>
        <dbReference type="ARBA" id="ARBA00023136"/>
    </source>
</evidence>
<dbReference type="PANTHER" id="PTHR43373:SF1">
    <property type="entry name" value="NA(+)_H(+) ANTIPORTER SUBUNIT A"/>
    <property type="match status" value="1"/>
</dbReference>
<feature type="transmembrane region" description="Helical" evidence="10">
    <location>
        <begin position="29"/>
        <end position="50"/>
    </location>
</feature>
<proteinExistence type="predicted"/>
<evidence type="ECO:0000256" key="3">
    <source>
        <dbReference type="ARBA" id="ARBA00022449"/>
    </source>
</evidence>
<keyword evidence="5 9" id="KW-0812">Transmembrane</keyword>
<feature type="transmembrane region" description="Helical" evidence="10">
    <location>
        <begin position="654"/>
        <end position="671"/>
    </location>
</feature>
<keyword evidence="6 10" id="KW-1133">Transmembrane helix</keyword>
<feature type="transmembrane region" description="Helical" evidence="10">
    <location>
        <begin position="138"/>
        <end position="155"/>
    </location>
</feature>
<evidence type="ECO:0000256" key="9">
    <source>
        <dbReference type="RuleBase" id="RU000320"/>
    </source>
</evidence>
<feature type="transmembrane region" description="Helical" evidence="10">
    <location>
        <begin position="630"/>
        <end position="648"/>
    </location>
</feature>
<dbReference type="InterPro" id="IPR001750">
    <property type="entry name" value="ND/Mrp_TM"/>
</dbReference>
<evidence type="ECO:0000256" key="6">
    <source>
        <dbReference type="ARBA" id="ARBA00022989"/>
    </source>
</evidence>
<evidence type="ECO:0000256" key="1">
    <source>
        <dbReference type="ARBA" id="ARBA00004651"/>
    </source>
</evidence>
<evidence type="ECO:0000259" key="13">
    <source>
        <dbReference type="Pfam" id="PF13244"/>
    </source>
</evidence>
<dbReference type="NCBIfam" id="NF009287">
    <property type="entry name" value="PRK12647.1"/>
    <property type="match status" value="1"/>
</dbReference>
<feature type="transmembrane region" description="Helical" evidence="10">
    <location>
        <begin position="330"/>
        <end position="352"/>
    </location>
</feature>
<feature type="domain" description="NADH-Ubiquinone oxidoreductase (complex I) chain 5 N-terminal" evidence="12">
    <location>
        <begin position="70"/>
        <end position="115"/>
    </location>
</feature>
<evidence type="ECO:0000259" key="14">
    <source>
        <dbReference type="Pfam" id="PF20501"/>
    </source>
</evidence>
<organism evidence="15 16">
    <name type="scientific">Aureimonas pseudogalii</name>
    <dbReference type="NCBI Taxonomy" id="1744844"/>
    <lineage>
        <taxon>Bacteria</taxon>
        <taxon>Pseudomonadati</taxon>
        <taxon>Pseudomonadota</taxon>
        <taxon>Alphaproteobacteria</taxon>
        <taxon>Hyphomicrobiales</taxon>
        <taxon>Aurantimonadaceae</taxon>
        <taxon>Aureimonas</taxon>
    </lineage>
</organism>
<dbReference type="RefSeq" id="WP_183200534.1">
    <property type="nucleotide sequence ID" value="NZ_JACIEK010000007.1"/>
</dbReference>
<dbReference type="InterPro" id="IPR001516">
    <property type="entry name" value="Proton_antipo_N"/>
</dbReference>
<comment type="subcellular location">
    <subcellularLocation>
        <location evidence="1">Cell membrane</location>
        <topology evidence="1">Multi-pass membrane protein</topology>
    </subcellularLocation>
    <subcellularLocation>
        <location evidence="9">Membrane</location>
        <topology evidence="9">Multi-pass membrane protein</topology>
    </subcellularLocation>
</comment>
<name>A0A7W6MKF3_9HYPH</name>
<dbReference type="InterPro" id="IPR025383">
    <property type="entry name" value="MrpA_C/MbhD"/>
</dbReference>
<comment type="caution">
    <text evidence="15">The sequence shown here is derived from an EMBL/GenBank/DDBJ whole genome shotgun (WGS) entry which is preliminary data.</text>
</comment>
<evidence type="ECO:0000259" key="12">
    <source>
        <dbReference type="Pfam" id="PF00662"/>
    </source>
</evidence>
<reference evidence="15 16" key="1">
    <citation type="submission" date="2020-08" db="EMBL/GenBank/DDBJ databases">
        <title>Genomic Encyclopedia of Type Strains, Phase IV (KMG-IV): sequencing the most valuable type-strain genomes for metagenomic binning, comparative biology and taxonomic classification.</title>
        <authorList>
            <person name="Goeker M."/>
        </authorList>
    </citation>
    <scope>NUCLEOTIDE SEQUENCE [LARGE SCALE GENOMIC DNA]</scope>
    <source>
        <strain evidence="15 16">DSM 102238</strain>
    </source>
</reference>
<gene>
    <name evidence="15" type="ORF">GGR04_002839</name>
</gene>
<evidence type="ECO:0000259" key="11">
    <source>
        <dbReference type="Pfam" id="PF00361"/>
    </source>
</evidence>
<dbReference type="PANTHER" id="PTHR43373">
    <property type="entry name" value="NA(+)/H(+) ANTIPORTER SUBUNIT"/>
    <property type="match status" value="1"/>
</dbReference>
<feature type="transmembrane region" description="Helical" evidence="10">
    <location>
        <begin position="373"/>
        <end position="392"/>
    </location>
</feature>
<dbReference type="Pfam" id="PF20501">
    <property type="entry name" value="MbhE"/>
    <property type="match status" value="1"/>
</dbReference>
<feature type="domain" description="NADH:quinone oxidoreductase/Mrp antiporter transmembrane" evidence="11">
    <location>
        <begin position="132"/>
        <end position="410"/>
    </location>
</feature>
<evidence type="ECO:0000256" key="4">
    <source>
        <dbReference type="ARBA" id="ARBA00022475"/>
    </source>
</evidence>
<evidence type="ECO:0000256" key="7">
    <source>
        <dbReference type="ARBA" id="ARBA00023065"/>
    </source>
</evidence>
<keyword evidence="4" id="KW-1003">Cell membrane</keyword>
<keyword evidence="8 10" id="KW-0472">Membrane</keyword>
<feature type="transmembrane region" description="Helical" evidence="10">
    <location>
        <begin position="115"/>
        <end position="132"/>
    </location>
</feature>
<dbReference type="GO" id="GO:0015297">
    <property type="term" value="F:antiporter activity"/>
    <property type="evidence" value="ECO:0007669"/>
    <property type="project" value="UniProtKB-KW"/>
</dbReference>
<feature type="domain" description="MrpA C-terminal/MbhD" evidence="13">
    <location>
        <begin position="613"/>
        <end position="676"/>
    </location>
</feature>
<feature type="transmembrane region" description="Helical" evidence="10">
    <location>
        <begin position="303"/>
        <end position="324"/>
    </location>
</feature>
<evidence type="ECO:0000256" key="10">
    <source>
        <dbReference type="SAM" id="Phobius"/>
    </source>
</evidence>
<accession>A0A7W6MKF3</accession>
<dbReference type="GO" id="GO:0006811">
    <property type="term" value="P:monoatomic ion transport"/>
    <property type="evidence" value="ECO:0007669"/>
    <property type="project" value="UniProtKB-KW"/>
</dbReference>
<keyword evidence="3" id="KW-0050">Antiport</keyword>
<evidence type="ECO:0000313" key="16">
    <source>
        <dbReference type="Proteomes" id="UP000542776"/>
    </source>
</evidence>
<dbReference type="PRINTS" id="PR01434">
    <property type="entry name" value="NADHDHGNASE5"/>
</dbReference>
<feature type="transmembrane region" description="Helical" evidence="10">
    <location>
        <begin position="279"/>
        <end position="296"/>
    </location>
</feature>
<keyword evidence="2" id="KW-0813">Transport</keyword>
<feature type="transmembrane region" description="Helical" evidence="10">
    <location>
        <begin position="752"/>
        <end position="770"/>
    </location>
</feature>
<feature type="transmembrane region" description="Helical" evidence="10">
    <location>
        <begin position="453"/>
        <end position="472"/>
    </location>
</feature>
<feature type="transmembrane region" description="Helical" evidence="10">
    <location>
        <begin position="412"/>
        <end position="433"/>
    </location>
</feature>
<dbReference type="GO" id="GO:0005886">
    <property type="term" value="C:plasma membrane"/>
    <property type="evidence" value="ECO:0007669"/>
    <property type="project" value="UniProtKB-SubCell"/>
</dbReference>
<evidence type="ECO:0000313" key="15">
    <source>
        <dbReference type="EMBL" id="MBB3998984.1"/>
    </source>
</evidence>
<feature type="transmembrane region" description="Helical" evidence="10">
    <location>
        <begin position="692"/>
        <end position="714"/>
    </location>
</feature>
<feature type="transmembrane region" description="Helical" evidence="10">
    <location>
        <begin position="207"/>
        <end position="225"/>
    </location>
</feature>
<dbReference type="AlphaFoldDB" id="A0A7W6MKF3"/>
<feature type="transmembrane region" description="Helical" evidence="10">
    <location>
        <begin position="167"/>
        <end position="187"/>
    </location>
</feature>
<dbReference type="Pfam" id="PF00662">
    <property type="entry name" value="Proton_antipo_N"/>
    <property type="match status" value="1"/>
</dbReference>
<feature type="domain" description="MrpA C-terminal/MbhE" evidence="14">
    <location>
        <begin position="691"/>
        <end position="780"/>
    </location>
</feature>
<feature type="transmembrane region" description="Helical" evidence="10">
    <location>
        <begin position="571"/>
        <end position="591"/>
    </location>
</feature>
<feature type="transmembrane region" description="Helical" evidence="10">
    <location>
        <begin position="84"/>
        <end position="103"/>
    </location>
</feature>